<evidence type="ECO:0000313" key="6">
    <source>
        <dbReference type="Proteomes" id="UP000247465"/>
    </source>
</evidence>
<dbReference type="Pfam" id="PF00005">
    <property type="entry name" value="ABC_tran"/>
    <property type="match status" value="1"/>
</dbReference>
<evidence type="ECO:0000256" key="2">
    <source>
        <dbReference type="ARBA" id="ARBA00022741"/>
    </source>
</evidence>
<dbReference type="Gene3D" id="3.40.50.300">
    <property type="entry name" value="P-loop containing nucleotide triphosphate hydrolases"/>
    <property type="match status" value="1"/>
</dbReference>
<evidence type="ECO:0000259" key="4">
    <source>
        <dbReference type="PROSITE" id="PS50893"/>
    </source>
</evidence>
<evidence type="ECO:0000256" key="1">
    <source>
        <dbReference type="ARBA" id="ARBA00022448"/>
    </source>
</evidence>
<feature type="domain" description="ABC transporter" evidence="4">
    <location>
        <begin position="16"/>
        <end position="241"/>
    </location>
</feature>
<dbReference type="PANTHER" id="PTHR42734">
    <property type="entry name" value="METAL TRANSPORT SYSTEM ATP-BINDING PROTEIN TM_0124-RELATED"/>
    <property type="match status" value="1"/>
</dbReference>
<keyword evidence="2" id="KW-0547">Nucleotide-binding</keyword>
<accession>A0A2Z4ANH3</accession>
<evidence type="ECO:0000313" key="5">
    <source>
        <dbReference type="EMBL" id="AWT61010.1"/>
    </source>
</evidence>
<dbReference type="InterPro" id="IPR003593">
    <property type="entry name" value="AAA+_ATPase"/>
</dbReference>
<dbReference type="PROSITE" id="PS50893">
    <property type="entry name" value="ABC_TRANSPORTER_2"/>
    <property type="match status" value="1"/>
</dbReference>
<gene>
    <name evidence="5" type="primary">bceA</name>
    <name evidence="5" type="ORF">DF168_02235</name>
</gene>
<dbReference type="GO" id="GO:0016887">
    <property type="term" value="F:ATP hydrolysis activity"/>
    <property type="evidence" value="ECO:0007669"/>
    <property type="project" value="InterPro"/>
</dbReference>
<dbReference type="InterPro" id="IPR027417">
    <property type="entry name" value="P-loop_NTPase"/>
</dbReference>
<dbReference type="Proteomes" id="UP000247465">
    <property type="component" value="Chromosome"/>
</dbReference>
<evidence type="ECO:0000256" key="3">
    <source>
        <dbReference type="ARBA" id="ARBA00022840"/>
    </source>
</evidence>
<dbReference type="KEGG" id="mtar:DF168_02235"/>
<protein>
    <submittedName>
        <fullName evidence="5">Bacitracin export ATP-binding protein BceA</fullName>
    </submittedName>
</protein>
<dbReference type="InterPro" id="IPR050153">
    <property type="entry name" value="Metal_Ion_Import_ABC"/>
</dbReference>
<dbReference type="AlphaFoldDB" id="A0A2Z4ANH3"/>
<dbReference type="InterPro" id="IPR017871">
    <property type="entry name" value="ABC_transporter-like_CS"/>
</dbReference>
<sequence length="244" mass="27708">MQKNRKSVEEKSSLTLHVESLGIRRNGKWLIRNLNLEVDFASSIAIVGPSGVGKTSFLKCLAGDLEPTEGFLYYRVADGTRKKPEEIRTHLGFIFQNLNLIENESVLYNVLVGRLGRYSSLRTFFGFPCPDKHDAFAILNDLGIGECVHKWVAEISGGEKQRVNVARALFQDSSIIFADEPLSHLDSQSVENVLTRFRKEVKERNKTVFCVLHDSDFVECFADFILTFNQKNPSNWTFKEVLSK</sequence>
<dbReference type="EMBL" id="CP029803">
    <property type="protein sequence ID" value="AWT61010.1"/>
    <property type="molecule type" value="Genomic_DNA"/>
</dbReference>
<dbReference type="InterPro" id="IPR003439">
    <property type="entry name" value="ABC_transporter-like_ATP-bd"/>
</dbReference>
<keyword evidence="1" id="KW-0813">Transport</keyword>
<keyword evidence="3 5" id="KW-0067">ATP-binding</keyword>
<proteinExistence type="predicted"/>
<dbReference type="GO" id="GO:0005524">
    <property type="term" value="F:ATP binding"/>
    <property type="evidence" value="ECO:0007669"/>
    <property type="project" value="UniProtKB-KW"/>
</dbReference>
<dbReference type="SMART" id="SM00382">
    <property type="entry name" value="AAA"/>
    <property type="match status" value="1"/>
</dbReference>
<name>A0A2Z4ANH3_9BACT</name>
<dbReference type="SUPFAM" id="SSF52540">
    <property type="entry name" value="P-loop containing nucleoside triphosphate hydrolases"/>
    <property type="match status" value="1"/>
</dbReference>
<dbReference type="PROSITE" id="PS00211">
    <property type="entry name" value="ABC_TRANSPORTER_1"/>
    <property type="match status" value="1"/>
</dbReference>
<organism evidence="5 6">
    <name type="scientific">Candidatus Moanibacter tarae</name>
    <dbReference type="NCBI Taxonomy" id="2200854"/>
    <lineage>
        <taxon>Bacteria</taxon>
        <taxon>Pseudomonadati</taxon>
        <taxon>Verrucomicrobiota</taxon>
        <taxon>Opitutia</taxon>
        <taxon>Puniceicoccales</taxon>
        <taxon>Puniceicoccales incertae sedis</taxon>
        <taxon>Candidatus Moanibacter</taxon>
    </lineage>
</organism>
<reference evidence="5 6" key="1">
    <citation type="submission" date="2018-06" db="EMBL/GenBank/DDBJ databases">
        <title>Draft Genome Sequence of a Novel Marine Bacterium Related to the Verrucomicrobia.</title>
        <authorList>
            <person name="Vosseberg J."/>
            <person name="Martijn J."/>
            <person name="Ettema T.J.G."/>
        </authorList>
    </citation>
    <scope>NUCLEOTIDE SEQUENCE [LARGE SCALE GENOMIC DNA]</scope>
    <source>
        <strain evidence="5">TARA_B100001123</strain>
    </source>
</reference>